<protein>
    <recommendedName>
        <fullName evidence="2">RNA 2',3'-cyclic phosphodiesterase</fullName>
        <shortName evidence="2">RNA 2',3'-CPDase</shortName>
        <ecNumber evidence="2">3.1.4.58</ecNumber>
    </recommendedName>
</protein>
<dbReference type="GO" id="GO:0004113">
    <property type="term" value="F:2',3'-cyclic-nucleotide 3'-phosphodiesterase activity"/>
    <property type="evidence" value="ECO:0007669"/>
    <property type="project" value="InterPro"/>
</dbReference>
<dbReference type="NCBIfam" id="TIGR02258">
    <property type="entry name" value="2_5_ligase"/>
    <property type="match status" value="1"/>
</dbReference>
<dbReference type="SUPFAM" id="SSF55144">
    <property type="entry name" value="LigT-like"/>
    <property type="match status" value="1"/>
</dbReference>
<dbReference type="PANTHER" id="PTHR35561">
    <property type="entry name" value="RNA 2',3'-CYCLIC PHOSPHODIESTERASE"/>
    <property type="match status" value="1"/>
</dbReference>
<dbReference type="AlphaFoldDB" id="A0A8J3AES8"/>
<evidence type="ECO:0000256" key="2">
    <source>
        <dbReference type="HAMAP-Rule" id="MF_01940"/>
    </source>
</evidence>
<dbReference type="OrthoDB" id="9787070at2"/>
<dbReference type="RefSeq" id="WP_130650472.1">
    <property type="nucleotide sequence ID" value="NZ_BMHA01000006.1"/>
</dbReference>
<reference evidence="3" key="2">
    <citation type="submission" date="2020-09" db="EMBL/GenBank/DDBJ databases">
        <authorList>
            <person name="Sun Q."/>
            <person name="Zhou Y."/>
        </authorList>
    </citation>
    <scope>NUCLEOTIDE SEQUENCE</scope>
    <source>
        <strain evidence="3">CGMCC 1.14988</strain>
    </source>
</reference>
<comment type="catalytic activity">
    <reaction evidence="2">
        <text>a 3'-end 2',3'-cyclophospho-ribonucleotide-RNA + H2O = a 3'-end 2'-phospho-ribonucleotide-RNA + H(+)</text>
        <dbReference type="Rhea" id="RHEA:11828"/>
        <dbReference type="Rhea" id="RHEA-COMP:10464"/>
        <dbReference type="Rhea" id="RHEA-COMP:17353"/>
        <dbReference type="ChEBI" id="CHEBI:15377"/>
        <dbReference type="ChEBI" id="CHEBI:15378"/>
        <dbReference type="ChEBI" id="CHEBI:83064"/>
        <dbReference type="ChEBI" id="CHEBI:173113"/>
        <dbReference type="EC" id="3.1.4.58"/>
    </reaction>
</comment>
<evidence type="ECO:0000313" key="3">
    <source>
        <dbReference type="EMBL" id="GGI06594.1"/>
    </source>
</evidence>
<proteinExistence type="inferred from homology"/>
<dbReference type="EMBL" id="BMHA01000006">
    <property type="protein sequence ID" value="GGI06594.1"/>
    <property type="molecule type" value="Genomic_DNA"/>
</dbReference>
<feature type="short sequence motif" description="HXTX 1" evidence="2">
    <location>
        <begin position="42"/>
        <end position="45"/>
    </location>
</feature>
<dbReference type="EC" id="3.1.4.58" evidence="2"/>
<evidence type="ECO:0000313" key="4">
    <source>
        <dbReference type="Proteomes" id="UP000650511"/>
    </source>
</evidence>
<organism evidence="3 4">
    <name type="scientific">Egicoccus halophilus</name>
    <dbReference type="NCBI Taxonomy" id="1670830"/>
    <lineage>
        <taxon>Bacteria</taxon>
        <taxon>Bacillati</taxon>
        <taxon>Actinomycetota</taxon>
        <taxon>Nitriliruptoria</taxon>
        <taxon>Egicoccales</taxon>
        <taxon>Egicoccaceae</taxon>
        <taxon>Egicoccus</taxon>
    </lineage>
</organism>
<gene>
    <name evidence="3" type="ORF">GCM10011354_19870</name>
</gene>
<accession>A0A8J3AES8</accession>
<dbReference type="Gene3D" id="3.90.1140.10">
    <property type="entry name" value="Cyclic phosphodiesterase"/>
    <property type="match status" value="1"/>
</dbReference>
<evidence type="ECO:0000256" key="1">
    <source>
        <dbReference type="ARBA" id="ARBA00022801"/>
    </source>
</evidence>
<dbReference type="Proteomes" id="UP000650511">
    <property type="component" value="Unassembled WGS sequence"/>
</dbReference>
<name>A0A8J3AES8_9ACTN</name>
<keyword evidence="1 2" id="KW-0378">Hydrolase</keyword>
<dbReference type="HAMAP" id="MF_01940">
    <property type="entry name" value="RNA_CPDase"/>
    <property type="match status" value="1"/>
</dbReference>
<dbReference type="Pfam" id="PF13563">
    <property type="entry name" value="2_5_RNA_ligase2"/>
    <property type="match status" value="1"/>
</dbReference>
<sequence length="194" mass="20789">MRLFVALPVPSALREAVTRATAPLREGGGQESVRWTRPEAWHLTLAFLGATPDDRLAEVRAALDRVAAGTASIDLRSADAGRFGRRVLWLGVDDDPPGAVARLGGLVQSSLADAHLPVQRQPVHPHVTLARAGGRRGHERHDVDEALVARVDAALTAGVPQPVAWRATALELWSSRLGRGPARYAVEHVARLAT</sequence>
<feature type="short sequence motif" description="HXTX 2" evidence="2">
    <location>
        <begin position="126"/>
        <end position="129"/>
    </location>
</feature>
<feature type="active site" description="Proton acceptor" evidence="2">
    <location>
        <position position="126"/>
    </location>
</feature>
<comment type="similarity">
    <text evidence="2">Belongs to the 2H phosphoesterase superfamily. ThpR family.</text>
</comment>
<dbReference type="InterPro" id="IPR009097">
    <property type="entry name" value="Cyclic_Pdiesterase"/>
</dbReference>
<dbReference type="PANTHER" id="PTHR35561:SF1">
    <property type="entry name" value="RNA 2',3'-CYCLIC PHOSPHODIESTERASE"/>
    <property type="match status" value="1"/>
</dbReference>
<feature type="active site" description="Proton donor" evidence="2">
    <location>
        <position position="42"/>
    </location>
</feature>
<dbReference type="GO" id="GO:0008664">
    <property type="term" value="F:RNA 2',3'-cyclic 3'-phosphodiesterase activity"/>
    <property type="evidence" value="ECO:0007669"/>
    <property type="project" value="UniProtKB-EC"/>
</dbReference>
<keyword evidence="4" id="KW-1185">Reference proteome</keyword>
<dbReference type="InterPro" id="IPR004175">
    <property type="entry name" value="RNA_CPDase"/>
</dbReference>
<reference evidence="3" key="1">
    <citation type="journal article" date="2014" name="Int. J. Syst. Evol. Microbiol.">
        <title>Complete genome sequence of Corynebacterium casei LMG S-19264T (=DSM 44701T), isolated from a smear-ripened cheese.</title>
        <authorList>
            <consortium name="US DOE Joint Genome Institute (JGI-PGF)"/>
            <person name="Walter F."/>
            <person name="Albersmeier A."/>
            <person name="Kalinowski J."/>
            <person name="Ruckert C."/>
        </authorList>
    </citation>
    <scope>NUCLEOTIDE SEQUENCE</scope>
    <source>
        <strain evidence="3">CGMCC 1.14988</strain>
    </source>
</reference>
<comment type="function">
    <text evidence="2">Hydrolyzes RNA 2',3'-cyclic phosphodiester to an RNA 2'-phosphomonoester.</text>
</comment>
<comment type="caution">
    <text evidence="3">The sequence shown here is derived from an EMBL/GenBank/DDBJ whole genome shotgun (WGS) entry which is preliminary data.</text>
</comment>